<feature type="domain" description="HAMP" evidence="13">
    <location>
        <begin position="171"/>
        <end position="223"/>
    </location>
</feature>
<evidence type="ECO:0000256" key="3">
    <source>
        <dbReference type="ARBA" id="ARBA00012438"/>
    </source>
</evidence>
<dbReference type="RefSeq" id="WP_053235703.1">
    <property type="nucleotide sequence ID" value="NZ_CP011125.1"/>
</dbReference>
<dbReference type="InterPro" id="IPR003661">
    <property type="entry name" value="HisK_dim/P_dom"/>
</dbReference>
<dbReference type="SUPFAM" id="SSF55874">
    <property type="entry name" value="ATPase domain of HSP90 chaperone/DNA topoisomerase II/histidine kinase"/>
    <property type="match status" value="1"/>
</dbReference>
<evidence type="ECO:0000259" key="13">
    <source>
        <dbReference type="PROSITE" id="PS50885"/>
    </source>
</evidence>
<dbReference type="Pfam" id="PF00672">
    <property type="entry name" value="HAMP"/>
    <property type="match status" value="1"/>
</dbReference>
<feature type="domain" description="Histidine kinase" evidence="12">
    <location>
        <begin position="261"/>
        <end position="470"/>
    </location>
</feature>
<dbReference type="InterPro" id="IPR005467">
    <property type="entry name" value="His_kinase_dom"/>
</dbReference>
<evidence type="ECO:0000313" key="15">
    <source>
        <dbReference type="Proteomes" id="UP000034883"/>
    </source>
</evidence>
<dbReference type="STRING" id="927083.DB32_005727"/>
<reference evidence="14 15" key="1">
    <citation type="submission" date="2015-03" db="EMBL/GenBank/DDBJ databases">
        <title>Genome assembly of Sandaracinus amylolyticus DSM 53668.</title>
        <authorList>
            <person name="Sharma G."/>
            <person name="Subramanian S."/>
        </authorList>
    </citation>
    <scope>NUCLEOTIDE SEQUENCE [LARGE SCALE GENOMIC DNA]</scope>
    <source>
        <strain evidence="14 15">DSM 53668</strain>
    </source>
</reference>
<dbReference type="Gene3D" id="3.30.565.10">
    <property type="entry name" value="Histidine kinase-like ATPase, C-terminal domain"/>
    <property type="match status" value="1"/>
</dbReference>
<dbReference type="InterPro" id="IPR036890">
    <property type="entry name" value="HATPase_C_sf"/>
</dbReference>
<dbReference type="Pfam" id="PF00512">
    <property type="entry name" value="HisKA"/>
    <property type="match status" value="1"/>
</dbReference>
<dbReference type="SUPFAM" id="SSF47384">
    <property type="entry name" value="Homodimeric domain of signal transducing histidine kinase"/>
    <property type="match status" value="1"/>
</dbReference>
<dbReference type="InterPro" id="IPR036097">
    <property type="entry name" value="HisK_dim/P_sf"/>
</dbReference>
<feature type="transmembrane region" description="Helical" evidence="11">
    <location>
        <begin position="150"/>
        <end position="169"/>
    </location>
</feature>
<evidence type="ECO:0000256" key="4">
    <source>
        <dbReference type="ARBA" id="ARBA00022553"/>
    </source>
</evidence>
<keyword evidence="6" id="KW-0547">Nucleotide-binding</keyword>
<evidence type="ECO:0000256" key="11">
    <source>
        <dbReference type="SAM" id="Phobius"/>
    </source>
</evidence>
<evidence type="ECO:0000256" key="6">
    <source>
        <dbReference type="ARBA" id="ARBA00022741"/>
    </source>
</evidence>
<keyword evidence="5" id="KW-0808">Transferase</keyword>
<dbReference type="CDD" id="cd06225">
    <property type="entry name" value="HAMP"/>
    <property type="match status" value="1"/>
</dbReference>
<evidence type="ECO:0000259" key="12">
    <source>
        <dbReference type="PROSITE" id="PS50109"/>
    </source>
</evidence>
<dbReference type="Pfam" id="PF02518">
    <property type="entry name" value="HATPase_c"/>
    <property type="match status" value="1"/>
</dbReference>
<feature type="coiled-coil region" evidence="10">
    <location>
        <begin position="215"/>
        <end position="252"/>
    </location>
</feature>
<proteinExistence type="predicted"/>
<comment type="catalytic activity">
    <reaction evidence="1">
        <text>ATP + protein L-histidine = ADP + protein N-phospho-L-histidine.</text>
        <dbReference type="EC" id="2.7.13.3"/>
    </reaction>
</comment>
<dbReference type="Proteomes" id="UP000034883">
    <property type="component" value="Chromosome"/>
</dbReference>
<comment type="subcellular location">
    <subcellularLocation>
        <location evidence="2">Membrane</location>
    </subcellularLocation>
</comment>
<dbReference type="PANTHER" id="PTHR43065">
    <property type="entry name" value="SENSOR HISTIDINE KINASE"/>
    <property type="match status" value="1"/>
</dbReference>
<evidence type="ECO:0000256" key="8">
    <source>
        <dbReference type="ARBA" id="ARBA00022840"/>
    </source>
</evidence>
<dbReference type="GO" id="GO:0016020">
    <property type="term" value="C:membrane"/>
    <property type="evidence" value="ECO:0007669"/>
    <property type="project" value="UniProtKB-SubCell"/>
</dbReference>
<dbReference type="PROSITE" id="PS50109">
    <property type="entry name" value="HIS_KIN"/>
    <property type="match status" value="1"/>
</dbReference>
<evidence type="ECO:0000256" key="2">
    <source>
        <dbReference type="ARBA" id="ARBA00004370"/>
    </source>
</evidence>
<evidence type="ECO:0000256" key="5">
    <source>
        <dbReference type="ARBA" id="ARBA00022679"/>
    </source>
</evidence>
<dbReference type="EC" id="2.7.13.3" evidence="3"/>
<evidence type="ECO:0000256" key="9">
    <source>
        <dbReference type="ARBA" id="ARBA00023012"/>
    </source>
</evidence>
<dbReference type="SMART" id="SM00304">
    <property type="entry name" value="HAMP"/>
    <property type="match status" value="1"/>
</dbReference>
<sequence>MSERVADPFGRHAASRVRGLGLRAQITLALIAALGISVTLVAIAIDRLASRALEQERERAAQIAAEGAAAMIGRADAPEIAVDRVEHALMRPESVIGLAIVGDDGSVRSQRGEVGHGVIGEARLADGVVRVWVSSAIEGDGAGTALVRLVVLYAVITSLAMLVLCYALLTRLIVTPVEALTRASEQLAAGRGTARSPVQGAAEVQRLALSFNAMAEDLRRERAALVERLADLERATKELRATQDSLVRSEKLASVGRLAAGVAHEIGNPLAAILGLLELVRGGGLEPAEEAEFLRRIQHETERIHRIIRDLLDYSRAGADAPIGRADLGEVVASAVHLVAPQKDLRRITIEQRVPEELPRVRGEADALTQLVLNLLLNAADAIEGEGSITITIAEHDDQIALTVDDTGPGIAPEVRDRLFEPFVTTKPTGSGTGLGLAVCWTIVERVGGTISAEDAPSGGARFVVRLQRA</sequence>
<evidence type="ECO:0000256" key="10">
    <source>
        <dbReference type="SAM" id="Coils"/>
    </source>
</evidence>
<keyword evidence="7 14" id="KW-0418">Kinase</keyword>
<dbReference type="GO" id="GO:0005524">
    <property type="term" value="F:ATP binding"/>
    <property type="evidence" value="ECO:0007669"/>
    <property type="project" value="UniProtKB-KW"/>
</dbReference>
<protein>
    <recommendedName>
        <fullName evidence="3">histidine kinase</fullName>
        <ecNumber evidence="3">2.7.13.3</ecNumber>
    </recommendedName>
</protein>
<dbReference type="Gene3D" id="6.10.340.10">
    <property type="match status" value="1"/>
</dbReference>
<name>A0A0F6YJW5_9BACT</name>
<organism evidence="14 15">
    <name type="scientific">Sandaracinus amylolyticus</name>
    <dbReference type="NCBI Taxonomy" id="927083"/>
    <lineage>
        <taxon>Bacteria</taxon>
        <taxon>Pseudomonadati</taxon>
        <taxon>Myxococcota</taxon>
        <taxon>Polyangia</taxon>
        <taxon>Polyangiales</taxon>
        <taxon>Sandaracinaceae</taxon>
        <taxon>Sandaracinus</taxon>
    </lineage>
</organism>
<keyword evidence="15" id="KW-1185">Reference proteome</keyword>
<keyword evidence="11" id="KW-0472">Membrane</keyword>
<dbReference type="InterPro" id="IPR003594">
    <property type="entry name" value="HATPase_dom"/>
</dbReference>
<dbReference type="KEGG" id="samy:DB32_005727"/>
<feature type="transmembrane region" description="Helical" evidence="11">
    <location>
        <begin position="26"/>
        <end position="49"/>
    </location>
</feature>
<evidence type="ECO:0000256" key="1">
    <source>
        <dbReference type="ARBA" id="ARBA00000085"/>
    </source>
</evidence>
<keyword evidence="4" id="KW-0597">Phosphoprotein</keyword>
<dbReference type="Gene3D" id="1.10.287.130">
    <property type="match status" value="1"/>
</dbReference>
<keyword evidence="11" id="KW-0812">Transmembrane</keyword>
<keyword evidence="9" id="KW-0902">Two-component regulatory system</keyword>
<dbReference type="OrthoDB" id="9781147at2"/>
<dbReference type="SMART" id="SM00387">
    <property type="entry name" value="HATPase_c"/>
    <property type="match status" value="1"/>
</dbReference>
<evidence type="ECO:0000256" key="7">
    <source>
        <dbReference type="ARBA" id="ARBA00022777"/>
    </source>
</evidence>
<dbReference type="AlphaFoldDB" id="A0A0F6YJW5"/>
<keyword evidence="11" id="KW-1133">Transmembrane helix</keyword>
<dbReference type="PROSITE" id="PS50885">
    <property type="entry name" value="HAMP"/>
    <property type="match status" value="1"/>
</dbReference>
<keyword evidence="10" id="KW-0175">Coiled coil</keyword>
<dbReference type="SUPFAM" id="SSF158472">
    <property type="entry name" value="HAMP domain-like"/>
    <property type="match status" value="1"/>
</dbReference>
<dbReference type="InterPro" id="IPR003660">
    <property type="entry name" value="HAMP_dom"/>
</dbReference>
<dbReference type="EMBL" id="CP011125">
    <property type="protein sequence ID" value="AKF08578.1"/>
    <property type="molecule type" value="Genomic_DNA"/>
</dbReference>
<keyword evidence="8" id="KW-0067">ATP-binding</keyword>
<dbReference type="GO" id="GO:0000155">
    <property type="term" value="F:phosphorelay sensor kinase activity"/>
    <property type="evidence" value="ECO:0007669"/>
    <property type="project" value="InterPro"/>
</dbReference>
<accession>A0A0F6YJW5</accession>
<dbReference type="PANTHER" id="PTHR43065:SF10">
    <property type="entry name" value="PEROXIDE STRESS-ACTIVATED HISTIDINE KINASE MAK3"/>
    <property type="match status" value="1"/>
</dbReference>
<dbReference type="InterPro" id="IPR004358">
    <property type="entry name" value="Sig_transdc_His_kin-like_C"/>
</dbReference>
<dbReference type="PRINTS" id="PR00344">
    <property type="entry name" value="BCTRLSENSOR"/>
</dbReference>
<dbReference type="SMART" id="SM00388">
    <property type="entry name" value="HisKA"/>
    <property type="match status" value="1"/>
</dbReference>
<dbReference type="CDD" id="cd00082">
    <property type="entry name" value="HisKA"/>
    <property type="match status" value="1"/>
</dbReference>
<evidence type="ECO:0000313" key="14">
    <source>
        <dbReference type="EMBL" id="AKF08578.1"/>
    </source>
</evidence>
<gene>
    <name evidence="14" type="ORF">DB32_005727</name>
</gene>